<evidence type="ECO:0000256" key="1">
    <source>
        <dbReference type="SAM" id="Phobius"/>
    </source>
</evidence>
<evidence type="ECO:0000313" key="2">
    <source>
        <dbReference type="EMBL" id="MBL0386892.1"/>
    </source>
</evidence>
<comment type="caution">
    <text evidence="2">The sequence shown here is derived from an EMBL/GenBank/DDBJ whole genome shotgun (WGS) entry which is preliminary data.</text>
</comment>
<evidence type="ECO:0008006" key="4">
    <source>
        <dbReference type="Google" id="ProtNLM"/>
    </source>
</evidence>
<feature type="transmembrane region" description="Helical" evidence="1">
    <location>
        <begin position="12"/>
        <end position="34"/>
    </location>
</feature>
<dbReference type="RefSeq" id="WP_201634149.1">
    <property type="nucleotide sequence ID" value="NZ_JAEQNB010000002.1"/>
</dbReference>
<keyword evidence="1" id="KW-0472">Membrane</keyword>
<name>A0ABS1J9E8_9BACL</name>
<organism evidence="2 3">
    <name type="scientific">Tumebacillus amylolyticus</name>
    <dbReference type="NCBI Taxonomy" id="2801339"/>
    <lineage>
        <taxon>Bacteria</taxon>
        <taxon>Bacillati</taxon>
        <taxon>Bacillota</taxon>
        <taxon>Bacilli</taxon>
        <taxon>Bacillales</taxon>
        <taxon>Alicyclobacillaceae</taxon>
        <taxon>Tumebacillus</taxon>
    </lineage>
</organism>
<dbReference type="Proteomes" id="UP000602284">
    <property type="component" value="Unassembled WGS sequence"/>
</dbReference>
<accession>A0ABS1J9E8</accession>
<feature type="transmembrane region" description="Helical" evidence="1">
    <location>
        <begin position="46"/>
        <end position="66"/>
    </location>
</feature>
<gene>
    <name evidence="2" type="ORF">JJB07_09525</name>
</gene>
<keyword evidence="1" id="KW-1133">Transmembrane helix</keyword>
<proteinExistence type="predicted"/>
<keyword evidence="3" id="KW-1185">Reference proteome</keyword>
<reference evidence="2 3" key="1">
    <citation type="submission" date="2021-01" db="EMBL/GenBank/DDBJ databases">
        <title>Tumebacillus sp. strain ITR2 16S ribosomal RNA gene Genome sequencing and assembly.</title>
        <authorList>
            <person name="Kang M."/>
        </authorList>
    </citation>
    <scope>NUCLEOTIDE SEQUENCE [LARGE SCALE GENOMIC DNA]</scope>
    <source>
        <strain evidence="2 3">ITR2</strain>
    </source>
</reference>
<protein>
    <recommendedName>
        <fullName evidence="4">DUF304 domain-containing protein</fullName>
    </recommendedName>
</protein>
<feature type="transmembrane region" description="Helical" evidence="1">
    <location>
        <begin position="87"/>
        <end position="110"/>
    </location>
</feature>
<sequence>MKNQQLLLDVPIFSRIGALPILFCMATMMMFVFPSKHFSPWFQLDQGVLLVGILIYLSVWGAMRLVRSFHLERQGKSLEQQVQMRRIGRYFLFRKNLSITLLLLMLSIIFPAENSFMISLILGISFLAYTRMTMPKDSQIDAWVSQRMNSHEQEGLETLHFDQDELVADNLSVKGIGISKNAITYVRYGSDKKARFSMLGFTTVYFSEDLLLVYYKVLDLVRDEIILEKTEEYFYQEIVSLETERTEWRTGVGGKNFTINPLKMVVAATMFFISIFNRENTWVRTLNMVTSGGTAFSLYVSNNSKKEQHPKEYEDQLDNALKALRKMLREKKTVNKEK</sequence>
<keyword evidence="1" id="KW-0812">Transmembrane</keyword>
<evidence type="ECO:0000313" key="3">
    <source>
        <dbReference type="Proteomes" id="UP000602284"/>
    </source>
</evidence>
<dbReference type="EMBL" id="JAEQNB010000002">
    <property type="protein sequence ID" value="MBL0386892.1"/>
    <property type="molecule type" value="Genomic_DNA"/>
</dbReference>